<name>A0AAW8PBC5_9HYPH</name>
<dbReference type="EMBL" id="JAVLSH010000021">
    <property type="protein sequence ID" value="MDR9763891.1"/>
    <property type="molecule type" value="Genomic_DNA"/>
</dbReference>
<dbReference type="RefSeq" id="WP_310808753.1">
    <property type="nucleotide sequence ID" value="NZ_JAVLSH010000021.1"/>
</dbReference>
<dbReference type="AlphaFoldDB" id="A0AAW8PBC5"/>
<keyword evidence="2" id="KW-1185">Reference proteome</keyword>
<protein>
    <submittedName>
        <fullName evidence="1">Uncharacterized protein</fullName>
    </submittedName>
</protein>
<comment type="caution">
    <text evidence="1">The sequence shown here is derived from an EMBL/GenBank/DDBJ whole genome shotgun (WGS) entry which is preliminary data.</text>
</comment>
<evidence type="ECO:0000313" key="2">
    <source>
        <dbReference type="Proteomes" id="UP001269402"/>
    </source>
</evidence>
<sequence length="63" mass="6988">MTSSIVAEENPDWRKIAGGAEKSQNCFPPQARRCGNARPRFEFSLSSAIPPEMFTSDRSVLTN</sequence>
<organism evidence="1 2">
    <name type="scientific">Rhizobium redzepovicii</name>
    <dbReference type="NCBI Taxonomy" id="2867518"/>
    <lineage>
        <taxon>Bacteria</taxon>
        <taxon>Pseudomonadati</taxon>
        <taxon>Pseudomonadota</taxon>
        <taxon>Alphaproteobacteria</taxon>
        <taxon>Hyphomicrobiales</taxon>
        <taxon>Rhizobiaceae</taxon>
        <taxon>Rhizobium/Agrobacterium group</taxon>
        <taxon>Rhizobium</taxon>
    </lineage>
</organism>
<gene>
    <name evidence="1" type="ORF">RJJ37_30395</name>
</gene>
<evidence type="ECO:0000313" key="1">
    <source>
        <dbReference type="EMBL" id="MDR9763891.1"/>
    </source>
</evidence>
<proteinExistence type="predicted"/>
<accession>A0AAW8PBC5</accession>
<reference evidence="2" key="1">
    <citation type="submission" date="2023-07" db="EMBL/GenBank/DDBJ databases">
        <title>Genomic characterization of faba bean (Vicia faba) microsymbionts in Mexican soils.</title>
        <authorList>
            <person name="Rivera Orduna F.N."/>
            <person name="Guevara-Luna J."/>
            <person name="Yan J."/>
            <person name="Arroyo-Herrera I."/>
            <person name="Li Y."/>
            <person name="Vasquez-Murrieta M.S."/>
            <person name="Wang E.T."/>
        </authorList>
    </citation>
    <scope>NUCLEOTIDE SEQUENCE [LARGE SCALE GENOMIC DNA]</scope>
    <source>
        <strain evidence="2">CH6</strain>
    </source>
</reference>
<dbReference type="Proteomes" id="UP001269402">
    <property type="component" value="Unassembled WGS sequence"/>
</dbReference>